<sequence length="144" mass="17041">MCSDIEKKQTLTEFDYGEQFNETIGIFLNKRRDKAKPLWTRERIAEAIADIEQFKLAPLLKLKQTHKQYYYGKKYVCVCDDIMQVGNGKNLILKRKFDSDPVVKIASTENFYHILRETHQLTGHGGRDKMLHLWPYTWGRFLLI</sequence>
<reference evidence="1" key="1">
    <citation type="submission" date="2020-08" db="EMBL/GenBank/DDBJ databases">
        <title>Multicomponent nature underlies the extraordinary mechanical properties of spider dragline silk.</title>
        <authorList>
            <person name="Kono N."/>
            <person name="Nakamura H."/>
            <person name="Mori M."/>
            <person name="Yoshida Y."/>
            <person name="Ohtoshi R."/>
            <person name="Malay A.D."/>
            <person name="Moran D.A.P."/>
            <person name="Tomita M."/>
            <person name="Numata K."/>
            <person name="Arakawa K."/>
        </authorList>
    </citation>
    <scope>NUCLEOTIDE SEQUENCE</scope>
</reference>
<comment type="caution">
    <text evidence="1">The sequence shown here is derived from an EMBL/GenBank/DDBJ whole genome shotgun (WGS) entry which is preliminary data.</text>
</comment>
<keyword evidence="2" id="KW-1185">Reference proteome</keyword>
<name>A0A8X6WBH7_TRICX</name>
<dbReference type="AlphaFoldDB" id="A0A8X6WBH7"/>
<accession>A0A8X6WBH7</accession>
<dbReference type="EMBL" id="BMAU01021400">
    <property type="protein sequence ID" value="GFY31749.1"/>
    <property type="molecule type" value="Genomic_DNA"/>
</dbReference>
<dbReference type="Proteomes" id="UP000887159">
    <property type="component" value="Unassembled WGS sequence"/>
</dbReference>
<evidence type="ECO:0000313" key="1">
    <source>
        <dbReference type="EMBL" id="GFY31749.1"/>
    </source>
</evidence>
<proteinExistence type="predicted"/>
<evidence type="ECO:0000313" key="2">
    <source>
        <dbReference type="Proteomes" id="UP000887159"/>
    </source>
</evidence>
<gene>
    <name evidence="1" type="primary">NCL1_47678</name>
    <name evidence="1" type="ORF">TNCV_4200581</name>
</gene>
<protein>
    <submittedName>
        <fullName evidence="1">Uncharacterized protein</fullName>
    </submittedName>
</protein>
<organism evidence="1 2">
    <name type="scientific">Trichonephila clavipes</name>
    <name type="common">Golden silk orbweaver</name>
    <name type="synonym">Nephila clavipes</name>
    <dbReference type="NCBI Taxonomy" id="2585209"/>
    <lineage>
        <taxon>Eukaryota</taxon>
        <taxon>Metazoa</taxon>
        <taxon>Ecdysozoa</taxon>
        <taxon>Arthropoda</taxon>
        <taxon>Chelicerata</taxon>
        <taxon>Arachnida</taxon>
        <taxon>Araneae</taxon>
        <taxon>Araneomorphae</taxon>
        <taxon>Entelegynae</taxon>
        <taxon>Araneoidea</taxon>
        <taxon>Nephilidae</taxon>
        <taxon>Trichonephila</taxon>
    </lineage>
</organism>